<dbReference type="InterPro" id="IPR011706">
    <property type="entry name" value="Cu-oxidase_C"/>
</dbReference>
<dbReference type="SUPFAM" id="SSF49503">
    <property type="entry name" value="Cupredoxins"/>
    <property type="match status" value="3"/>
</dbReference>
<evidence type="ECO:0000256" key="2">
    <source>
        <dbReference type="ARBA" id="ARBA00022723"/>
    </source>
</evidence>
<evidence type="ECO:0000259" key="9">
    <source>
        <dbReference type="Pfam" id="PF07731"/>
    </source>
</evidence>
<dbReference type="Gene3D" id="2.60.40.420">
    <property type="entry name" value="Cupredoxins - blue copper proteins"/>
    <property type="match status" value="3"/>
</dbReference>
<keyword evidence="4" id="KW-0560">Oxidoreductase</keyword>
<reference evidence="11" key="1">
    <citation type="submission" date="2021-12" db="EMBL/GenBank/DDBJ databases">
        <authorList>
            <person name="Beltramo D.M."/>
            <person name="Soria N.W."/>
        </authorList>
    </citation>
    <scope>NUCLEOTIDE SEQUENCE</scope>
</reference>
<dbReference type="InterPro" id="IPR033138">
    <property type="entry name" value="Cu_oxidase_CS"/>
</dbReference>
<name>A0A8T9N1E0_9BASI</name>
<evidence type="ECO:0000256" key="6">
    <source>
        <dbReference type="ARBA" id="ARBA00023180"/>
    </source>
</evidence>
<keyword evidence="7" id="KW-0812">Transmembrane</keyword>
<dbReference type="GO" id="GO:0033215">
    <property type="term" value="P:reductive iron assimilation"/>
    <property type="evidence" value="ECO:0007669"/>
    <property type="project" value="TreeGrafter"/>
</dbReference>
<protein>
    <submittedName>
        <fullName evidence="11">Putative iron transport multicopper oxidase</fullName>
    </submittedName>
</protein>
<dbReference type="InterPro" id="IPR008972">
    <property type="entry name" value="Cupredoxin"/>
</dbReference>
<feature type="domain" description="Plastocyanin-like" evidence="9">
    <location>
        <begin position="309"/>
        <end position="442"/>
    </location>
</feature>
<dbReference type="PROSITE" id="PS00079">
    <property type="entry name" value="MULTICOPPER_OXIDASE1"/>
    <property type="match status" value="1"/>
</dbReference>
<feature type="domain" description="Plastocyanin-like" evidence="10">
    <location>
        <begin position="4"/>
        <end position="70"/>
    </location>
</feature>
<keyword evidence="5" id="KW-0186">Copper</keyword>
<accession>A0A8T9N1E0</accession>
<dbReference type="GO" id="GO:0005507">
    <property type="term" value="F:copper ion binding"/>
    <property type="evidence" value="ECO:0007669"/>
    <property type="project" value="InterPro"/>
</dbReference>
<dbReference type="InterPro" id="IPR045087">
    <property type="entry name" value="Cu-oxidase_fam"/>
</dbReference>
<dbReference type="InterPro" id="IPR011707">
    <property type="entry name" value="Cu-oxidase-like_N"/>
</dbReference>
<evidence type="ECO:0000256" key="4">
    <source>
        <dbReference type="ARBA" id="ARBA00023002"/>
    </source>
</evidence>
<dbReference type="GO" id="GO:0010106">
    <property type="term" value="P:cellular response to iron ion starvation"/>
    <property type="evidence" value="ECO:0007669"/>
    <property type="project" value="TreeGrafter"/>
</dbReference>
<dbReference type="Pfam" id="PF07732">
    <property type="entry name" value="Cu-oxidase_3"/>
    <property type="match status" value="1"/>
</dbReference>
<dbReference type="Pfam" id="PF00394">
    <property type="entry name" value="Cu-oxidase"/>
    <property type="match status" value="1"/>
</dbReference>
<evidence type="ECO:0000256" key="1">
    <source>
        <dbReference type="ARBA" id="ARBA00010609"/>
    </source>
</evidence>
<dbReference type="CDD" id="cd13899">
    <property type="entry name" value="CuRO_3_Fet3p"/>
    <property type="match status" value="1"/>
</dbReference>
<keyword evidence="3" id="KW-0732">Signal</keyword>
<dbReference type="InterPro" id="IPR002355">
    <property type="entry name" value="Cu_oxidase_Cu_BS"/>
</dbReference>
<dbReference type="EMBL" id="OM056821">
    <property type="protein sequence ID" value="UOP57150.1"/>
    <property type="molecule type" value="mRNA"/>
</dbReference>
<dbReference type="InterPro" id="IPR001117">
    <property type="entry name" value="Cu-oxidase_2nd"/>
</dbReference>
<dbReference type="InterPro" id="IPR044130">
    <property type="entry name" value="CuRO_2_Fet3-like"/>
</dbReference>
<comment type="similarity">
    <text evidence="1">Belongs to the multicopper oxidase family.</text>
</comment>
<dbReference type="GO" id="GO:0033573">
    <property type="term" value="C:high-affinity iron permease complex"/>
    <property type="evidence" value="ECO:0007669"/>
    <property type="project" value="TreeGrafter"/>
</dbReference>
<feature type="transmembrane region" description="Helical" evidence="7">
    <location>
        <begin position="496"/>
        <end position="519"/>
    </location>
</feature>
<evidence type="ECO:0000313" key="11">
    <source>
        <dbReference type="EMBL" id="UOP57150.1"/>
    </source>
</evidence>
<evidence type="ECO:0000256" key="3">
    <source>
        <dbReference type="ARBA" id="ARBA00022729"/>
    </source>
</evidence>
<keyword evidence="7" id="KW-1133">Transmembrane helix</keyword>
<keyword evidence="2" id="KW-0479">Metal-binding</keyword>
<dbReference type="PROSITE" id="PS00080">
    <property type="entry name" value="MULTICOPPER_OXIDASE2"/>
    <property type="match status" value="1"/>
</dbReference>
<evidence type="ECO:0000256" key="5">
    <source>
        <dbReference type="ARBA" id="ARBA00023008"/>
    </source>
</evidence>
<dbReference type="Pfam" id="PF07731">
    <property type="entry name" value="Cu-oxidase_2"/>
    <property type="match status" value="1"/>
</dbReference>
<keyword evidence="6" id="KW-0325">Glycoprotein</keyword>
<dbReference type="CDD" id="cd13877">
    <property type="entry name" value="CuRO_2_Fet3p_like"/>
    <property type="match status" value="1"/>
</dbReference>
<dbReference type="PANTHER" id="PTHR11709:SF361">
    <property type="entry name" value="IRON TRANSPORT MULTICOPPER OXIDASE FET3"/>
    <property type="match status" value="1"/>
</dbReference>
<proteinExistence type="evidence at transcript level"/>
<sequence>MFFNNTNYYDGAVGITQCPISPGASMTYEILNSNRSSEGRQRQYGTFWIHAHNNDQYTDGLKAPLIIHPDRAEEKLYSYDDDYTVILSDWYHSNYTDLVKNEFMNKKNPTGAEPVPKSGLIYFAHTPNTTSTATYLDGFNANATLPFEAGKTYRLRVINMSALAAFYFYLAGHDMKIIEVEGVDVEPYPIDMLTLSVAQRMSVLVTARNDTTPQNWKVHADMDADMFDVVPDDLQLNVTSTISYPGAAAGDFGEDKVMSEYAYFDDTLLVPAVAEPMLPSDVQQSFDVVFDTYADGENYASMNKISFVAPKTPSMLTALSMPPTDPPIIYGPNSNALILPHLSTVQVTIVNEDAGKHPFHLHGHRFQLVHKSQDITSNDPAINPPLNSTQVNPMRRDTVMVPPGGSATLQFTADNPGAWFFHCHIDPHLVSGLAAVFIEAPDVMQQRLQLPAGTIEQCQAAGQPTTGNAAGINSTTDFEGLRKGPKELESGWTPRAVGAFTGCIITALVGLASVIVYGWKDEDEDEDEDEKEE</sequence>
<evidence type="ECO:0000256" key="7">
    <source>
        <dbReference type="SAM" id="Phobius"/>
    </source>
</evidence>
<evidence type="ECO:0000259" key="8">
    <source>
        <dbReference type="Pfam" id="PF00394"/>
    </source>
</evidence>
<keyword evidence="7" id="KW-0472">Membrane</keyword>
<dbReference type="PANTHER" id="PTHR11709">
    <property type="entry name" value="MULTI-COPPER OXIDASE"/>
    <property type="match status" value="1"/>
</dbReference>
<dbReference type="AlphaFoldDB" id="A0A8T9N1E0"/>
<evidence type="ECO:0000259" key="10">
    <source>
        <dbReference type="Pfam" id="PF07732"/>
    </source>
</evidence>
<feature type="domain" description="Plastocyanin-like" evidence="8">
    <location>
        <begin position="81"/>
        <end position="244"/>
    </location>
</feature>
<organism evidence="11">
    <name type="scientific">Thecaphora frezii</name>
    <dbReference type="NCBI Taxonomy" id="1269715"/>
    <lineage>
        <taxon>Eukaryota</taxon>
        <taxon>Fungi</taxon>
        <taxon>Dikarya</taxon>
        <taxon>Basidiomycota</taxon>
        <taxon>Ustilaginomycotina</taxon>
        <taxon>Ustilaginomycetes</taxon>
        <taxon>Urocystidales</taxon>
        <taxon>Glomosporiaceae</taxon>
        <taxon>Thecaphora</taxon>
    </lineage>
</organism>
<dbReference type="GO" id="GO:0004322">
    <property type="term" value="F:ferroxidase activity"/>
    <property type="evidence" value="ECO:0007669"/>
    <property type="project" value="TreeGrafter"/>
</dbReference>